<accession>A0ABP8B1V2</accession>
<evidence type="ECO:0000313" key="5">
    <source>
        <dbReference type="Proteomes" id="UP001501251"/>
    </source>
</evidence>
<name>A0ABP8B1V2_9ACTN</name>
<dbReference type="CDD" id="cd05289">
    <property type="entry name" value="MDR_like_2"/>
    <property type="match status" value="1"/>
</dbReference>
<feature type="domain" description="Enoyl reductase (ER)" evidence="3">
    <location>
        <begin position="10"/>
        <end position="316"/>
    </location>
</feature>
<evidence type="ECO:0000259" key="3">
    <source>
        <dbReference type="SMART" id="SM00829"/>
    </source>
</evidence>
<comment type="caution">
    <text evidence="4">The sequence shown here is derived from an EMBL/GenBank/DDBJ whole genome shotgun (WGS) entry which is preliminary data.</text>
</comment>
<organism evidence="4 5">
    <name type="scientific">Streptosporangium oxazolinicum</name>
    <dbReference type="NCBI Taxonomy" id="909287"/>
    <lineage>
        <taxon>Bacteria</taxon>
        <taxon>Bacillati</taxon>
        <taxon>Actinomycetota</taxon>
        <taxon>Actinomycetes</taxon>
        <taxon>Streptosporangiales</taxon>
        <taxon>Streptosporangiaceae</taxon>
        <taxon>Streptosporangium</taxon>
    </lineage>
</organism>
<evidence type="ECO:0000313" key="4">
    <source>
        <dbReference type="EMBL" id="GAA4195906.1"/>
    </source>
</evidence>
<dbReference type="PANTHER" id="PTHR48106:SF13">
    <property type="entry name" value="QUINONE OXIDOREDUCTASE-RELATED"/>
    <property type="match status" value="1"/>
</dbReference>
<evidence type="ECO:0000256" key="2">
    <source>
        <dbReference type="ARBA" id="ARBA00023002"/>
    </source>
</evidence>
<protein>
    <submittedName>
        <fullName evidence="4">NADP-dependent oxidoreductase</fullName>
    </submittedName>
</protein>
<dbReference type="Gene3D" id="3.90.180.10">
    <property type="entry name" value="Medium-chain alcohol dehydrogenases, catalytic domain"/>
    <property type="match status" value="1"/>
</dbReference>
<gene>
    <name evidence="4" type="ORF">GCM10022252_42460</name>
</gene>
<dbReference type="InterPro" id="IPR011032">
    <property type="entry name" value="GroES-like_sf"/>
</dbReference>
<reference evidence="5" key="1">
    <citation type="journal article" date="2019" name="Int. J. Syst. Evol. Microbiol.">
        <title>The Global Catalogue of Microorganisms (GCM) 10K type strain sequencing project: providing services to taxonomists for standard genome sequencing and annotation.</title>
        <authorList>
            <consortium name="The Broad Institute Genomics Platform"/>
            <consortium name="The Broad Institute Genome Sequencing Center for Infectious Disease"/>
            <person name="Wu L."/>
            <person name="Ma J."/>
        </authorList>
    </citation>
    <scope>NUCLEOTIDE SEQUENCE [LARGE SCALE GENOMIC DNA]</scope>
    <source>
        <strain evidence="5">JCM 17388</strain>
    </source>
</reference>
<sequence>MKAIGFHTPGGPQVLTELTLPVPEAGPGEVRVRVHGAAVNPADTLIRMGDVDLGAMPGPYVLGMDVAGVVDQVGPGASTFGVGDRVMAVVIPDRPHNGGYAHYVVVPAGQVTAAPKNVSLIEAATVPMNGLTALWGLHVLNVRPGSTVAVTGSTGAFGGYFIELSKRAGARVIADSGESDEALVRDLGADLIARRGPGYVADVRRQIPDGVDALADAALLGDAVLDAISDNGIYAGLRAAGERGTKPLPHPAPRGIDYRYFGFYENPDISNSLLELADAVEAGHLTPRVAEVIDPSDAGRAHAALEAGGVRGRFVLDLSRP</sequence>
<dbReference type="Proteomes" id="UP001501251">
    <property type="component" value="Unassembled WGS sequence"/>
</dbReference>
<dbReference type="InterPro" id="IPR020843">
    <property type="entry name" value="ER"/>
</dbReference>
<keyword evidence="5" id="KW-1185">Reference proteome</keyword>
<dbReference type="RefSeq" id="WP_344919708.1">
    <property type="nucleotide sequence ID" value="NZ_BAABAQ010000007.1"/>
</dbReference>
<keyword evidence="1" id="KW-0521">NADP</keyword>
<dbReference type="EMBL" id="BAABAQ010000007">
    <property type="protein sequence ID" value="GAA4195906.1"/>
    <property type="molecule type" value="Genomic_DNA"/>
</dbReference>
<dbReference type="SUPFAM" id="SSF51735">
    <property type="entry name" value="NAD(P)-binding Rossmann-fold domains"/>
    <property type="match status" value="1"/>
</dbReference>
<dbReference type="PANTHER" id="PTHR48106">
    <property type="entry name" value="QUINONE OXIDOREDUCTASE PIG3-RELATED"/>
    <property type="match status" value="1"/>
</dbReference>
<evidence type="ECO:0000256" key="1">
    <source>
        <dbReference type="ARBA" id="ARBA00022857"/>
    </source>
</evidence>
<dbReference type="InterPro" id="IPR036291">
    <property type="entry name" value="NAD(P)-bd_dom_sf"/>
</dbReference>
<dbReference type="SMART" id="SM00829">
    <property type="entry name" value="PKS_ER"/>
    <property type="match status" value="1"/>
</dbReference>
<dbReference type="SUPFAM" id="SSF50129">
    <property type="entry name" value="GroES-like"/>
    <property type="match status" value="1"/>
</dbReference>
<dbReference type="Pfam" id="PF13602">
    <property type="entry name" value="ADH_zinc_N_2"/>
    <property type="match status" value="1"/>
</dbReference>
<keyword evidence="2" id="KW-0560">Oxidoreductase</keyword>
<proteinExistence type="predicted"/>
<dbReference type="InterPro" id="IPR013154">
    <property type="entry name" value="ADH-like_N"/>
</dbReference>
<dbReference type="Pfam" id="PF08240">
    <property type="entry name" value="ADH_N"/>
    <property type="match status" value="1"/>
</dbReference>
<dbReference type="Gene3D" id="3.40.50.720">
    <property type="entry name" value="NAD(P)-binding Rossmann-like Domain"/>
    <property type="match status" value="1"/>
</dbReference>